<keyword evidence="3" id="KW-0408">Iron</keyword>
<dbReference type="Gene3D" id="3.20.20.70">
    <property type="entry name" value="Aldolase class I"/>
    <property type="match status" value="1"/>
</dbReference>
<sequence length="554" mass="62869">MTLPVLRPSAEGLVKPGEEYVRSTLSVCPYCSRLLPAAIVARDNKVYIRKRCPEHGEIEEVYWSDYEMYKRFLRYWHDGKGTAAPTFPLQGENVCTQNCGLCPYHINHTALANIVVTNRCDLTCWYCFFYARRDKGGFVYEPSLDQIVYMVRTLRAERPVPGNSVQITGGEPTLREDLPDIIRAIKSEGIDHIQLNTNGIRIAQHPELCRTYREAGVSNLYLSFDGVTPRTNSKNHWEVPYVLDACRGANLGVVLVPTVIRGHNDHELGAIVRYAQRNADIVRAVNYQPVSLTGLMPREQREKYRITIPDVIHAIEEQTGGEVPSDAWFPVPSSTPVTHVVEALTNAPKYELSIHPHCGAGTYVFIDKSNNRLVPITSFIKVKELLNDLQELAEKVQSGENKYLAAAHIALRLQSYVIKEKEPPGVDVAKMLTKALLRHDYSSVGEFHMRSLFLGIMHFQDLYNHDAERVQRCDIHYLNPDGRIIPFCSYNVQSYYYRDLIMRKYGIPIEEWERRNGRRLESGLYRGELRRGKHHPNCGCDLAPGASPASSPGS</sequence>
<feature type="domain" description="Radical SAM core" evidence="5">
    <location>
        <begin position="104"/>
        <end position="322"/>
    </location>
</feature>
<dbReference type="Proteomes" id="UP000509448">
    <property type="component" value="Chromosome"/>
</dbReference>
<name>A0A4P2VHL9_9ARCH</name>
<accession>A0A4P2VHL9</accession>
<keyword evidence="1" id="KW-0949">S-adenosyl-L-methionine</keyword>
<organism evidence="6 7">
    <name type="scientific">Conexivisphaera calida</name>
    <dbReference type="NCBI Taxonomy" id="1874277"/>
    <lineage>
        <taxon>Archaea</taxon>
        <taxon>Nitrososphaerota</taxon>
        <taxon>Conexivisphaeria</taxon>
        <taxon>Conexivisphaerales</taxon>
        <taxon>Conexivisphaeraceae</taxon>
        <taxon>Conexivisphaera</taxon>
    </lineage>
</organism>
<keyword evidence="7" id="KW-1185">Reference proteome</keyword>
<dbReference type="InterPro" id="IPR056488">
    <property type="entry name" value="Zn_ribbon_HMPTM"/>
</dbReference>
<dbReference type="GO" id="GO:0008168">
    <property type="term" value="F:methyltransferase activity"/>
    <property type="evidence" value="ECO:0007669"/>
    <property type="project" value="InterPro"/>
</dbReference>
<evidence type="ECO:0000313" key="6">
    <source>
        <dbReference type="EMBL" id="BBE42903.1"/>
    </source>
</evidence>
<dbReference type="CDD" id="cd01335">
    <property type="entry name" value="Radical_SAM"/>
    <property type="match status" value="1"/>
</dbReference>
<dbReference type="SFLD" id="SFLDG01067">
    <property type="entry name" value="SPASM/twitch_domain_containing"/>
    <property type="match status" value="1"/>
</dbReference>
<dbReference type="SFLD" id="SFLDG01100">
    <property type="entry name" value="methyltransferase_(Class_D)"/>
    <property type="match status" value="1"/>
</dbReference>
<dbReference type="RefSeq" id="WP_174449081.1">
    <property type="nucleotide sequence ID" value="NZ_AP018732.1"/>
</dbReference>
<reference evidence="6 7" key="1">
    <citation type="journal article" date="2019" name="ISME J.">
        <title>Isolation and characterization of a thermophilic sulfur- and iron-reducing thaumarchaeote from a terrestrial acidic hot spring.</title>
        <authorList>
            <person name="Kato S."/>
            <person name="Itoh T."/>
            <person name="Yuki M."/>
            <person name="Nagamori M."/>
            <person name="Ohnishi M."/>
            <person name="Uematsu K."/>
            <person name="Suzuki K."/>
            <person name="Takashina T."/>
            <person name="Ohkuma M."/>
        </authorList>
    </citation>
    <scope>NUCLEOTIDE SEQUENCE [LARGE SCALE GENOMIC DNA]</scope>
    <source>
        <strain evidence="6 7">NAS-02</strain>
    </source>
</reference>
<dbReference type="InterPro" id="IPR058240">
    <property type="entry name" value="rSAM_sf"/>
</dbReference>
<dbReference type="SFLD" id="SFLDF00385">
    <property type="entry name" value="7_8-dihydro-6-hydroxymethylpte"/>
    <property type="match status" value="1"/>
</dbReference>
<evidence type="ECO:0000256" key="2">
    <source>
        <dbReference type="ARBA" id="ARBA00022723"/>
    </source>
</evidence>
<proteinExistence type="predicted"/>
<dbReference type="OrthoDB" id="49555at2157"/>
<dbReference type="InterPro" id="IPR013785">
    <property type="entry name" value="Aldolase_TIM"/>
</dbReference>
<dbReference type="PROSITE" id="PS51918">
    <property type="entry name" value="RADICAL_SAM"/>
    <property type="match status" value="1"/>
</dbReference>
<dbReference type="NCBIfam" id="NF045702">
    <property type="entry name" value="rSAM_GDGT_ether"/>
    <property type="match status" value="1"/>
</dbReference>
<dbReference type="SUPFAM" id="SSF102114">
    <property type="entry name" value="Radical SAM enzymes"/>
    <property type="match status" value="1"/>
</dbReference>
<evidence type="ECO:0000313" key="7">
    <source>
        <dbReference type="Proteomes" id="UP000509448"/>
    </source>
</evidence>
<dbReference type="KEGG" id="ccai:NAS2_1523"/>
<dbReference type="InterPro" id="IPR034471">
    <property type="entry name" value="GDGT/MA_synthase"/>
</dbReference>
<dbReference type="EMBL" id="AP018732">
    <property type="protein sequence ID" value="BBE42903.1"/>
    <property type="molecule type" value="Genomic_DNA"/>
</dbReference>
<dbReference type="GO" id="GO:0051539">
    <property type="term" value="F:4 iron, 4 sulfur cluster binding"/>
    <property type="evidence" value="ECO:0007669"/>
    <property type="project" value="InterPro"/>
</dbReference>
<keyword evidence="2" id="KW-0479">Metal-binding</keyword>
<dbReference type="InterPro" id="IPR007197">
    <property type="entry name" value="rSAM"/>
</dbReference>
<protein>
    <submittedName>
        <fullName evidence="6">MoaA/NifB/PqqE family protein</fullName>
    </submittedName>
</protein>
<dbReference type="Pfam" id="PF23545">
    <property type="entry name" value="Zn_ribbon_HMPTM"/>
    <property type="match status" value="1"/>
</dbReference>
<dbReference type="SFLD" id="SFLDS00029">
    <property type="entry name" value="Radical_SAM"/>
    <property type="match status" value="1"/>
</dbReference>
<dbReference type="PANTHER" id="PTHR43306:SF1">
    <property type="entry name" value="7,8-DIHYDRO-6-HYDROXYMETHYLPTERIN DIMETHYLTRANSFERASE"/>
    <property type="match status" value="1"/>
</dbReference>
<dbReference type="GO" id="GO:0046872">
    <property type="term" value="F:metal ion binding"/>
    <property type="evidence" value="ECO:0007669"/>
    <property type="project" value="UniProtKB-KW"/>
</dbReference>
<dbReference type="Pfam" id="PF04055">
    <property type="entry name" value="Radical_SAM"/>
    <property type="match status" value="1"/>
</dbReference>
<evidence type="ECO:0000259" key="5">
    <source>
        <dbReference type="PROSITE" id="PS51918"/>
    </source>
</evidence>
<keyword evidence="4" id="KW-0411">Iron-sulfur</keyword>
<evidence type="ECO:0000256" key="1">
    <source>
        <dbReference type="ARBA" id="ARBA00022691"/>
    </source>
</evidence>
<dbReference type="GeneID" id="55585333"/>
<gene>
    <name evidence="6" type="ORF">NAS2_1523</name>
</gene>
<evidence type="ECO:0000256" key="4">
    <source>
        <dbReference type="ARBA" id="ARBA00023014"/>
    </source>
</evidence>
<dbReference type="AlphaFoldDB" id="A0A4P2VHL9"/>
<dbReference type="InterPro" id="IPR034474">
    <property type="entry name" value="Methyltransferase_Class_D"/>
</dbReference>
<dbReference type="PANTHER" id="PTHR43306">
    <property type="entry name" value="7,8-DIHYDRO-6-HYDROXYMETHYLPTERIN DIMETHYLTRANSFERASE"/>
    <property type="match status" value="1"/>
</dbReference>
<evidence type="ECO:0000256" key="3">
    <source>
        <dbReference type="ARBA" id="ARBA00023004"/>
    </source>
</evidence>